<feature type="compositionally biased region" description="Acidic residues" evidence="11">
    <location>
        <begin position="166"/>
        <end position="175"/>
    </location>
</feature>
<dbReference type="InterPro" id="IPR018108">
    <property type="entry name" value="MCP_transmembrane"/>
</dbReference>
<evidence type="ECO:0000256" key="1">
    <source>
        <dbReference type="ARBA" id="ARBA00004448"/>
    </source>
</evidence>
<keyword evidence="9 10" id="KW-0472">Membrane</keyword>
<feature type="region of interest" description="Disordered" evidence="11">
    <location>
        <begin position="37"/>
        <end position="207"/>
    </location>
</feature>
<feature type="region of interest" description="Disordered" evidence="11">
    <location>
        <begin position="562"/>
        <end position="589"/>
    </location>
</feature>
<dbReference type="PRINTS" id="PR00926">
    <property type="entry name" value="MITOCARRIER"/>
</dbReference>
<dbReference type="SUPFAM" id="SSF103506">
    <property type="entry name" value="Mitochondrial carrier"/>
    <property type="match status" value="2"/>
</dbReference>
<dbReference type="PROSITE" id="PS50920">
    <property type="entry name" value="SOLCAR"/>
    <property type="match status" value="3"/>
</dbReference>
<keyword evidence="4 10" id="KW-0812">Transmembrane</keyword>
<accession>D7FP14</accession>
<evidence type="ECO:0000256" key="6">
    <source>
        <dbReference type="ARBA" id="ARBA00022792"/>
    </source>
</evidence>
<dbReference type="OrthoDB" id="427452at2759"/>
<keyword evidence="3" id="KW-0813">Transport</keyword>
<dbReference type="AlphaFoldDB" id="D7FP14"/>
<keyword evidence="6" id="KW-0999">Mitochondrion inner membrane</keyword>
<feature type="compositionally biased region" description="Low complexity" evidence="11">
    <location>
        <begin position="565"/>
        <end position="585"/>
    </location>
</feature>
<comment type="subcellular location">
    <subcellularLocation>
        <location evidence="1">Mitochondrion inner membrane</location>
        <topology evidence="1">Multi-pass membrane protein</topology>
    </subcellularLocation>
</comment>
<feature type="chain" id="PRO_5003095767" evidence="12">
    <location>
        <begin position="27"/>
        <end position="674"/>
    </location>
</feature>
<dbReference type="Proteomes" id="UP000002630">
    <property type="component" value="Linkage Group LG03"/>
</dbReference>
<feature type="repeat" description="Solcar" evidence="10">
    <location>
        <begin position="586"/>
        <end position="669"/>
    </location>
</feature>
<dbReference type="PANTHER" id="PTHR45671">
    <property type="entry name" value="SOLUTE CARRIER FAMILY 25 (MITOCHONDRIAL CARRIER PHOSPHATE CARRIER), MEMBER 3, LIKE-RELATED-RELATED"/>
    <property type="match status" value="1"/>
</dbReference>
<dbReference type="InterPro" id="IPR023395">
    <property type="entry name" value="MCP_dom_sf"/>
</dbReference>
<dbReference type="GO" id="GO:0005315">
    <property type="term" value="F:phosphate transmembrane transporter activity"/>
    <property type="evidence" value="ECO:0007669"/>
    <property type="project" value="InterPro"/>
</dbReference>
<keyword evidence="12" id="KW-0732">Signal</keyword>
<reference evidence="13 14" key="1">
    <citation type="journal article" date="2010" name="Nature">
        <title>The Ectocarpus genome and the independent evolution of multicellularity in brown algae.</title>
        <authorList>
            <person name="Cock J.M."/>
            <person name="Sterck L."/>
            <person name="Rouze P."/>
            <person name="Scornet D."/>
            <person name="Allen A.E."/>
            <person name="Amoutzias G."/>
            <person name="Anthouard V."/>
            <person name="Artiguenave F."/>
            <person name="Aury J.M."/>
            <person name="Badger J.H."/>
            <person name="Beszteri B."/>
            <person name="Billiau K."/>
            <person name="Bonnet E."/>
            <person name="Bothwell J.H."/>
            <person name="Bowler C."/>
            <person name="Boyen C."/>
            <person name="Brownlee C."/>
            <person name="Carrano C.J."/>
            <person name="Charrier B."/>
            <person name="Cho G.Y."/>
            <person name="Coelho S.M."/>
            <person name="Collen J."/>
            <person name="Corre E."/>
            <person name="Da Silva C."/>
            <person name="Delage L."/>
            <person name="Delaroque N."/>
            <person name="Dittami S.M."/>
            <person name="Doulbeau S."/>
            <person name="Elias M."/>
            <person name="Farnham G."/>
            <person name="Gachon C.M."/>
            <person name="Gschloessl B."/>
            <person name="Heesch S."/>
            <person name="Jabbari K."/>
            <person name="Jubin C."/>
            <person name="Kawai H."/>
            <person name="Kimura K."/>
            <person name="Kloareg B."/>
            <person name="Kupper F.C."/>
            <person name="Lang D."/>
            <person name="Le Bail A."/>
            <person name="Leblanc C."/>
            <person name="Lerouge P."/>
            <person name="Lohr M."/>
            <person name="Lopez P.J."/>
            <person name="Martens C."/>
            <person name="Maumus F."/>
            <person name="Michel G."/>
            <person name="Miranda-Saavedra D."/>
            <person name="Morales J."/>
            <person name="Moreau H."/>
            <person name="Motomura T."/>
            <person name="Nagasato C."/>
            <person name="Napoli C.A."/>
            <person name="Nelson D.R."/>
            <person name="Nyvall-Collen P."/>
            <person name="Peters A.F."/>
            <person name="Pommier C."/>
            <person name="Potin P."/>
            <person name="Poulain J."/>
            <person name="Quesneville H."/>
            <person name="Read B."/>
            <person name="Rensing S.A."/>
            <person name="Ritter A."/>
            <person name="Rousvoal S."/>
            <person name="Samanta M."/>
            <person name="Samson G."/>
            <person name="Schroeder D.C."/>
            <person name="Segurens B."/>
            <person name="Strittmatter M."/>
            <person name="Tonon T."/>
            <person name="Tregear J.W."/>
            <person name="Valentin K."/>
            <person name="von Dassow P."/>
            <person name="Yamagishi T."/>
            <person name="Van de Peer Y."/>
            <person name="Wincker P."/>
        </authorList>
    </citation>
    <scope>NUCLEOTIDE SEQUENCE [LARGE SCALE GENOMIC DNA]</scope>
    <source>
        <strain evidence="14">Ec32 / CCAP1310/4</strain>
    </source>
</reference>
<evidence type="ECO:0000256" key="8">
    <source>
        <dbReference type="ARBA" id="ARBA00023128"/>
    </source>
</evidence>
<dbReference type="InterPro" id="IPR002067">
    <property type="entry name" value="MCP"/>
</dbReference>
<dbReference type="GO" id="GO:0005743">
    <property type="term" value="C:mitochondrial inner membrane"/>
    <property type="evidence" value="ECO:0007669"/>
    <property type="project" value="UniProtKB-SubCell"/>
</dbReference>
<feature type="signal peptide" evidence="12">
    <location>
        <begin position="1"/>
        <end position="26"/>
    </location>
</feature>
<gene>
    <name evidence="13" type="ORF">Esi_0184_0024</name>
</gene>
<dbReference type="eggNOG" id="KOG0767">
    <property type="taxonomic scope" value="Eukaryota"/>
</dbReference>
<dbReference type="GO" id="GO:1990547">
    <property type="term" value="P:mitochondrial phosphate ion transmembrane transport"/>
    <property type="evidence" value="ECO:0007669"/>
    <property type="project" value="InterPro"/>
</dbReference>
<organism evidence="13 14">
    <name type="scientific">Ectocarpus siliculosus</name>
    <name type="common">Brown alga</name>
    <name type="synonym">Conferva siliculosa</name>
    <dbReference type="NCBI Taxonomy" id="2880"/>
    <lineage>
        <taxon>Eukaryota</taxon>
        <taxon>Sar</taxon>
        <taxon>Stramenopiles</taxon>
        <taxon>Ochrophyta</taxon>
        <taxon>PX clade</taxon>
        <taxon>Phaeophyceae</taxon>
        <taxon>Ectocarpales</taxon>
        <taxon>Ectocarpaceae</taxon>
        <taxon>Ectocarpus</taxon>
    </lineage>
</organism>
<evidence type="ECO:0000256" key="12">
    <source>
        <dbReference type="SAM" id="SignalP"/>
    </source>
</evidence>
<evidence type="ECO:0000256" key="10">
    <source>
        <dbReference type="PROSITE-ProRule" id="PRU00282"/>
    </source>
</evidence>
<proteinExistence type="inferred from homology"/>
<dbReference type="InParanoid" id="D7FP14"/>
<comment type="similarity">
    <text evidence="2">Belongs to the mitochondrial carrier (TC 2.A.29) family.</text>
</comment>
<evidence type="ECO:0000313" key="14">
    <source>
        <dbReference type="Proteomes" id="UP000002630"/>
    </source>
</evidence>
<feature type="repeat" description="Solcar" evidence="10">
    <location>
        <begin position="401"/>
        <end position="485"/>
    </location>
</feature>
<dbReference type="EMBL" id="FN649728">
    <property type="protein sequence ID" value="CBJ30281.1"/>
    <property type="molecule type" value="Genomic_DNA"/>
</dbReference>
<dbReference type="PANTHER" id="PTHR45671:SF12">
    <property type="entry name" value="MITOCHONDRIAL PHOSPHATE CARRIER PROTEIN"/>
    <property type="match status" value="1"/>
</dbReference>
<sequence length="674" mass="69429">MTRQQAPRPGRAIVLLSVAGLGGLCASSVAPASDGSGIASHGSGGGANDAVRRQDTWSQERALHSSRGSRRRPRPAPVQTGDAQQQRAEESEVRLGSGLGRKGMFNSFSLGEHEPSSYYNTSPIPGGGVQLQQQQQDSNALTGGAAAGYNPTCYNDESSGSREFFNDDNSEEPLEEQQQQHQQAPYYGSMAPAASGGGRASHYYPGRGRNAAENLAAQQFQGYSAGRSSSSSYRHEPFFFNGENPYSGSGSSSSSSRSNGNRRRRARGGGVVAASAFPAISPALAATAAAAAAAAAYFVAGGICAAISHTAAVPLDVIKTRIQCAPPGVEYRGTWDALVRIIRSEGARVLFCGAGATLVGYALQGSLKFGFFEFLKPVFSGLFARGSRGAAAAVGAVTAPPVLGTLIAASVTAEIVGSSALTPLEAARIRMVADADYAPGLRSGIARMVSEEGVAALTRGLPAVLAKQIPYTVTKLVTFDYLVRTVASLVSRNSSGGGKKGFGTGVGGTVACAVIAGVLSSLASQPGDSLLSALNSEGRNAEVEGGGMNTVAGFDEVMMSDVNSEDGSGSMSDSGGSGSGSEEQQNGGGAYYQYSADAPVYFEGSDAPTGQLEQQQQQQQQVEPVILAMARIAREAGFSGLFRGTGARMMHVTSIVTVQLLIYQSIKNMVGIAS</sequence>
<dbReference type="EMBL" id="FN648319">
    <property type="protein sequence ID" value="CBJ30281.1"/>
    <property type="molecule type" value="Genomic_DNA"/>
</dbReference>
<name>D7FP14_ECTSI</name>
<keyword evidence="7" id="KW-1133">Transmembrane helix</keyword>
<keyword evidence="5" id="KW-0677">Repeat</keyword>
<evidence type="ECO:0000256" key="11">
    <source>
        <dbReference type="SAM" id="MobiDB-lite"/>
    </source>
</evidence>
<feature type="region of interest" description="Disordered" evidence="11">
    <location>
        <begin position="244"/>
        <end position="267"/>
    </location>
</feature>
<evidence type="ECO:0000256" key="9">
    <source>
        <dbReference type="ARBA" id="ARBA00023136"/>
    </source>
</evidence>
<dbReference type="Pfam" id="PF00153">
    <property type="entry name" value="Mito_carr"/>
    <property type="match status" value="3"/>
</dbReference>
<evidence type="ECO:0000313" key="13">
    <source>
        <dbReference type="EMBL" id="CBJ30281.1"/>
    </source>
</evidence>
<protein>
    <submittedName>
        <fullName evidence="13">Mitochondrial phosphate carrier protein</fullName>
    </submittedName>
</protein>
<dbReference type="Gene3D" id="1.50.40.10">
    <property type="entry name" value="Mitochondrial carrier domain"/>
    <property type="match status" value="2"/>
</dbReference>
<evidence type="ECO:0000256" key="2">
    <source>
        <dbReference type="ARBA" id="ARBA00006375"/>
    </source>
</evidence>
<evidence type="ECO:0000256" key="5">
    <source>
        <dbReference type="ARBA" id="ARBA00022737"/>
    </source>
</evidence>
<feature type="compositionally biased region" description="Low complexity" evidence="11">
    <location>
        <begin position="247"/>
        <end position="259"/>
    </location>
</feature>
<evidence type="ECO:0000256" key="7">
    <source>
        <dbReference type="ARBA" id="ARBA00022989"/>
    </source>
</evidence>
<dbReference type="STRING" id="2880.D7FP14"/>
<keyword evidence="14" id="KW-1185">Reference proteome</keyword>
<feature type="repeat" description="Solcar" evidence="10">
    <location>
        <begin position="292"/>
        <end position="378"/>
    </location>
</feature>
<evidence type="ECO:0000256" key="4">
    <source>
        <dbReference type="ARBA" id="ARBA00022692"/>
    </source>
</evidence>
<keyword evidence="8" id="KW-0496">Mitochondrion</keyword>
<dbReference type="InterPro" id="IPR044677">
    <property type="entry name" value="SLC25A3/Pic2/Mir1-like"/>
</dbReference>
<evidence type="ECO:0000256" key="3">
    <source>
        <dbReference type="ARBA" id="ARBA00022448"/>
    </source>
</evidence>